<keyword evidence="3" id="KW-0547">Nucleotide-binding</keyword>
<organism evidence="7 8">
    <name type="scientific">Ustilago hordei</name>
    <name type="common">Barley covered smut fungus</name>
    <dbReference type="NCBI Taxonomy" id="120017"/>
    <lineage>
        <taxon>Eukaryota</taxon>
        <taxon>Fungi</taxon>
        <taxon>Dikarya</taxon>
        <taxon>Basidiomycota</taxon>
        <taxon>Ustilaginomycotina</taxon>
        <taxon>Ustilaginomycetes</taxon>
        <taxon>Ustilaginales</taxon>
        <taxon>Ustilaginaceae</taxon>
        <taxon>Ustilago</taxon>
    </lineage>
</organism>
<comment type="similarity">
    <text evidence="1">Belongs to the ABC transporter superfamily.</text>
</comment>
<dbReference type="SUPFAM" id="SSF52540">
    <property type="entry name" value="P-loop containing nucleoside triphosphate hydrolases"/>
    <property type="match status" value="2"/>
</dbReference>
<keyword evidence="2" id="KW-0813">Transport</keyword>
<feature type="region of interest" description="Disordered" evidence="5">
    <location>
        <begin position="341"/>
        <end position="365"/>
    </location>
</feature>
<evidence type="ECO:0000259" key="6">
    <source>
        <dbReference type="PROSITE" id="PS50893"/>
    </source>
</evidence>
<gene>
    <name evidence="7" type="ORF">UHOR_08468</name>
</gene>
<comment type="caution">
    <text evidence="7">The sequence shown here is derived from an EMBL/GenBank/DDBJ whole genome shotgun (WGS) entry which is preliminary data.</text>
</comment>
<dbReference type="OrthoDB" id="10255969at2759"/>
<evidence type="ECO:0000313" key="8">
    <source>
        <dbReference type="Proteomes" id="UP000006174"/>
    </source>
</evidence>
<accession>I2FZ38</accession>
<dbReference type="EMBL" id="CAGI01000171">
    <property type="protein sequence ID" value="CCF52181.1"/>
    <property type="molecule type" value="Genomic_DNA"/>
</dbReference>
<evidence type="ECO:0000256" key="3">
    <source>
        <dbReference type="ARBA" id="ARBA00022741"/>
    </source>
</evidence>
<dbReference type="InterPro" id="IPR003593">
    <property type="entry name" value="AAA+_ATPase"/>
</dbReference>
<dbReference type="SMART" id="SM00382">
    <property type="entry name" value="AAA"/>
    <property type="match status" value="1"/>
</dbReference>
<keyword evidence="8" id="KW-1185">Reference proteome</keyword>
<dbReference type="STRING" id="1128400.I2FZ38"/>
<dbReference type="PANTHER" id="PTHR43117">
    <property type="entry name" value="OSMOPROTECTANT IMPORT ATP-BINDING PROTEIN OSMV"/>
    <property type="match status" value="1"/>
</dbReference>
<evidence type="ECO:0000256" key="2">
    <source>
        <dbReference type="ARBA" id="ARBA00022448"/>
    </source>
</evidence>
<dbReference type="HOGENOM" id="CLU_000604_45_3_1"/>
<dbReference type="Gene3D" id="3.40.50.300">
    <property type="entry name" value="P-loop containing nucleotide triphosphate hydrolases"/>
    <property type="match status" value="2"/>
</dbReference>
<dbReference type="PANTHER" id="PTHR43117:SF4">
    <property type="entry name" value="OSMOPROTECTANT IMPORT ATP-BINDING PROTEIN OSMV"/>
    <property type="match status" value="1"/>
</dbReference>
<feature type="domain" description="ABC transporter" evidence="6">
    <location>
        <begin position="117"/>
        <end position="360"/>
    </location>
</feature>
<dbReference type="GO" id="GO:0016887">
    <property type="term" value="F:ATP hydrolysis activity"/>
    <property type="evidence" value="ECO:0007669"/>
    <property type="project" value="InterPro"/>
</dbReference>
<keyword evidence="4" id="KW-0067">ATP-binding</keyword>
<dbReference type="eggNOG" id="KOG0927">
    <property type="taxonomic scope" value="Eukaryota"/>
</dbReference>
<proteinExistence type="inferred from homology"/>
<protein>
    <recommendedName>
        <fullName evidence="6">ABC transporter domain-containing protein</fullName>
    </recommendedName>
</protein>
<dbReference type="InterPro" id="IPR003439">
    <property type="entry name" value="ABC_transporter-like_ATP-bd"/>
</dbReference>
<evidence type="ECO:0000256" key="5">
    <source>
        <dbReference type="SAM" id="MobiDB-lite"/>
    </source>
</evidence>
<dbReference type="OMA" id="ECWAIIA"/>
<sequence>MRSIPASLRVGSGTISPTSISTTLPASTLIRILPSNTRFSSTNTRSPRPRPPLLKLCNAHLKTLPSTRTLDWTINDHAAEECWAIIAPASEQGGCVRRELVDILSARIPPRLSPCNLRHPPAHPFLLHPSQPDAPPRAASQLIKLVSFATKIRRPSCGSGESTNYLARYGAIRDQDRTTLYERLMDSLDCPLGLVARQRFLPDPFATASTEEVALFKYKSCWEREKALDKAKEADRMIRKMAPLLLITDELLDSPVIALSNGQTRRARILSSLIVGAEVVVLEEPFSGIDADTRLKLSELFRQLHAARSPRLVLVLREQDAIPDLVTHVLRVNDQGEITYLGPRNNTCEPSRAEKAGAKQPGPTQIRNNAALNIGRGNTSLPAIISLSSVSIQYGQKVILDNVSLNIHPSTRLILAGDNGSGKTTLLALLLGDHAKSFSFPSASLSLFSHARDHPSNARSLLNRRTGHLSPELFNAFPRKALSTGGLTVGQVVASGFENLFSPRKYTQSQKERVDALLHLFADLIKPTRDATVSSQTEQVQECSARPFNELTHSSQALVLFLRAVVANPQLLVLDEPFQGMDKYQVERIRRFIDEPENLPIGATPELVAEDLRERRQMAIVLVSHYQSEWPLTFGSLLRLNEGRVVEQI</sequence>
<dbReference type="Proteomes" id="UP000006174">
    <property type="component" value="Unassembled WGS sequence"/>
</dbReference>
<dbReference type="AlphaFoldDB" id="I2FZ38"/>
<reference evidence="7 8" key="1">
    <citation type="journal article" date="2012" name="Plant Cell">
        <title>Genome comparison of barley and maize smut fungi reveals targeted loss of RNA silencing components and species-specific presence of transposable elements.</title>
        <authorList>
            <person name="Laurie J.D."/>
            <person name="Ali S."/>
            <person name="Linning R."/>
            <person name="Mannhaupt G."/>
            <person name="Wong P."/>
            <person name="Gueldener U."/>
            <person name="Muensterkoetter M."/>
            <person name="Moore R."/>
            <person name="Kahmann R."/>
            <person name="Bakkeren G."/>
            <person name="Schirawski J."/>
        </authorList>
    </citation>
    <scope>NUCLEOTIDE SEQUENCE [LARGE SCALE GENOMIC DNA]</scope>
    <source>
        <strain evidence="8">Uh4875-4</strain>
    </source>
</reference>
<name>I2FZ38_USTHO</name>
<feature type="domain" description="ABC transporter" evidence="6">
    <location>
        <begin position="385"/>
        <end position="649"/>
    </location>
</feature>
<dbReference type="GO" id="GO:0005524">
    <property type="term" value="F:ATP binding"/>
    <property type="evidence" value="ECO:0007669"/>
    <property type="project" value="UniProtKB-KW"/>
</dbReference>
<evidence type="ECO:0000256" key="1">
    <source>
        <dbReference type="ARBA" id="ARBA00005417"/>
    </source>
</evidence>
<dbReference type="InterPro" id="IPR027417">
    <property type="entry name" value="P-loop_NTPase"/>
</dbReference>
<evidence type="ECO:0000313" key="7">
    <source>
        <dbReference type="EMBL" id="CCF52181.1"/>
    </source>
</evidence>
<evidence type="ECO:0000256" key="4">
    <source>
        <dbReference type="ARBA" id="ARBA00022840"/>
    </source>
</evidence>
<dbReference type="PROSITE" id="PS50893">
    <property type="entry name" value="ABC_TRANSPORTER_2"/>
    <property type="match status" value="2"/>
</dbReference>
<dbReference type="Pfam" id="PF00005">
    <property type="entry name" value="ABC_tran"/>
    <property type="match status" value="1"/>
</dbReference>